<dbReference type="GO" id="GO:0008270">
    <property type="term" value="F:zinc ion binding"/>
    <property type="evidence" value="ECO:0007669"/>
    <property type="project" value="UniProtKB-KW"/>
</dbReference>
<name>A0AA97JC15_EUBMA</name>
<organism evidence="15 16">
    <name type="scientific">Eublepharis macularius</name>
    <name type="common">Leopard gecko</name>
    <name type="synonym">Cyrtodactylus macularius</name>
    <dbReference type="NCBI Taxonomy" id="481883"/>
    <lineage>
        <taxon>Eukaryota</taxon>
        <taxon>Metazoa</taxon>
        <taxon>Chordata</taxon>
        <taxon>Craniata</taxon>
        <taxon>Vertebrata</taxon>
        <taxon>Euteleostomi</taxon>
        <taxon>Lepidosauria</taxon>
        <taxon>Squamata</taxon>
        <taxon>Bifurcata</taxon>
        <taxon>Gekkota</taxon>
        <taxon>Eublepharidae</taxon>
        <taxon>Eublepharinae</taxon>
        <taxon>Eublepharis</taxon>
    </lineage>
</organism>
<dbReference type="GO" id="GO:0002682">
    <property type="term" value="P:regulation of immune system process"/>
    <property type="evidence" value="ECO:0007669"/>
    <property type="project" value="TreeGrafter"/>
</dbReference>
<dbReference type="GO" id="GO:0001817">
    <property type="term" value="P:regulation of cytokine production"/>
    <property type="evidence" value="ECO:0007669"/>
    <property type="project" value="TreeGrafter"/>
</dbReference>
<evidence type="ECO:0000256" key="11">
    <source>
        <dbReference type="PROSITE-ProRule" id="PRU00042"/>
    </source>
</evidence>
<dbReference type="PROSITE" id="PS50804">
    <property type="entry name" value="SCAN_BOX"/>
    <property type="match status" value="1"/>
</dbReference>
<dbReference type="Gene3D" id="3.30.160.60">
    <property type="entry name" value="Classic Zinc Finger"/>
    <property type="match status" value="11"/>
</dbReference>
<dbReference type="RefSeq" id="XP_054834900.1">
    <property type="nucleotide sequence ID" value="XM_054978925.1"/>
</dbReference>
<dbReference type="Proteomes" id="UP001190640">
    <property type="component" value="Chromosome 4"/>
</dbReference>
<dbReference type="KEGG" id="emc:129329378"/>
<evidence type="ECO:0000256" key="8">
    <source>
        <dbReference type="ARBA" id="ARBA00023125"/>
    </source>
</evidence>
<dbReference type="GO" id="GO:0005654">
    <property type="term" value="C:nucleoplasm"/>
    <property type="evidence" value="ECO:0007669"/>
    <property type="project" value="TreeGrafter"/>
</dbReference>
<accession>A0AA97JC15</accession>
<evidence type="ECO:0000259" key="14">
    <source>
        <dbReference type="PROSITE" id="PS50804"/>
    </source>
</evidence>
<feature type="domain" description="C2H2-type" evidence="13">
    <location>
        <begin position="410"/>
        <end position="437"/>
    </location>
</feature>
<dbReference type="FunFam" id="3.30.160.60:FF:000060">
    <property type="entry name" value="zinc finger protein 436"/>
    <property type="match status" value="1"/>
</dbReference>
<evidence type="ECO:0000256" key="5">
    <source>
        <dbReference type="ARBA" id="ARBA00022771"/>
    </source>
</evidence>
<dbReference type="SUPFAM" id="SSF57667">
    <property type="entry name" value="beta-beta-alpha zinc fingers"/>
    <property type="match status" value="6"/>
</dbReference>
<keyword evidence="9" id="KW-0804">Transcription</keyword>
<proteinExistence type="inferred from homology"/>
<dbReference type="GeneID" id="129329378"/>
<dbReference type="GO" id="GO:0001227">
    <property type="term" value="F:DNA-binding transcription repressor activity, RNA polymerase II-specific"/>
    <property type="evidence" value="ECO:0007669"/>
    <property type="project" value="TreeGrafter"/>
</dbReference>
<evidence type="ECO:0000313" key="15">
    <source>
        <dbReference type="Proteomes" id="UP001190640"/>
    </source>
</evidence>
<feature type="domain" description="C2H2-type" evidence="13">
    <location>
        <begin position="466"/>
        <end position="493"/>
    </location>
</feature>
<dbReference type="Pfam" id="PF00096">
    <property type="entry name" value="zf-C2H2"/>
    <property type="match status" value="10"/>
</dbReference>
<comment type="subcellular location">
    <subcellularLocation>
        <location evidence="1">Nucleus</location>
    </subcellularLocation>
</comment>
<feature type="domain" description="C2H2-type" evidence="13">
    <location>
        <begin position="634"/>
        <end position="661"/>
    </location>
</feature>
<dbReference type="PANTHER" id="PTHR24399">
    <property type="entry name" value="ZINC FINGER AND BTB DOMAIN-CONTAINING"/>
    <property type="match status" value="1"/>
</dbReference>
<evidence type="ECO:0000256" key="10">
    <source>
        <dbReference type="ARBA" id="ARBA00023242"/>
    </source>
</evidence>
<feature type="compositionally biased region" description="Basic and acidic residues" evidence="12">
    <location>
        <begin position="266"/>
        <end position="280"/>
    </location>
</feature>
<dbReference type="InterPro" id="IPR036236">
    <property type="entry name" value="Znf_C2H2_sf"/>
</dbReference>
<keyword evidence="8" id="KW-0238">DNA-binding</keyword>
<dbReference type="Gene3D" id="1.10.4020.10">
    <property type="entry name" value="DNA breaking-rejoining enzymes"/>
    <property type="match status" value="1"/>
</dbReference>
<dbReference type="FunFam" id="3.30.160.60:FF:000551">
    <property type="entry name" value="zinc finger protein 197 isoform X1"/>
    <property type="match status" value="1"/>
</dbReference>
<evidence type="ECO:0000256" key="3">
    <source>
        <dbReference type="ARBA" id="ARBA00022723"/>
    </source>
</evidence>
<keyword evidence="3" id="KW-0479">Metal-binding</keyword>
<feature type="region of interest" description="Disordered" evidence="12">
    <location>
        <begin position="24"/>
        <end position="81"/>
    </location>
</feature>
<dbReference type="AlphaFoldDB" id="A0AA97JC15"/>
<keyword evidence="7" id="KW-0805">Transcription regulation</keyword>
<feature type="domain" description="C2H2-type" evidence="13">
    <location>
        <begin position="578"/>
        <end position="605"/>
    </location>
</feature>
<feature type="region of interest" description="Disordered" evidence="12">
    <location>
        <begin position="130"/>
        <end position="149"/>
    </location>
</feature>
<evidence type="ECO:0000259" key="13">
    <source>
        <dbReference type="PROSITE" id="PS50157"/>
    </source>
</evidence>
<keyword evidence="6" id="KW-0862">Zinc</keyword>
<feature type="domain" description="C2H2-type" evidence="13">
    <location>
        <begin position="606"/>
        <end position="633"/>
    </location>
</feature>
<evidence type="ECO:0000256" key="6">
    <source>
        <dbReference type="ARBA" id="ARBA00022833"/>
    </source>
</evidence>
<feature type="domain" description="C2H2-type" evidence="13">
    <location>
        <begin position="662"/>
        <end position="689"/>
    </location>
</feature>
<dbReference type="InterPro" id="IPR038269">
    <property type="entry name" value="SCAN_sf"/>
</dbReference>
<dbReference type="GO" id="GO:0000978">
    <property type="term" value="F:RNA polymerase II cis-regulatory region sequence-specific DNA binding"/>
    <property type="evidence" value="ECO:0007669"/>
    <property type="project" value="TreeGrafter"/>
</dbReference>
<dbReference type="FunFam" id="3.30.160.60:FF:001485">
    <property type="entry name" value="Krueppel-related zinc finger protein"/>
    <property type="match status" value="1"/>
</dbReference>
<feature type="domain" description="C2H2-type" evidence="13">
    <location>
        <begin position="494"/>
        <end position="521"/>
    </location>
</feature>
<protein>
    <submittedName>
        <fullName evidence="16">Zinc finger protein 397-like</fullName>
    </submittedName>
</protein>
<dbReference type="PROSITE" id="PS50157">
    <property type="entry name" value="ZINC_FINGER_C2H2_2"/>
    <property type="match status" value="10"/>
</dbReference>
<dbReference type="FunFam" id="3.30.160.60:FF:000367">
    <property type="entry name" value="Zinc finger protein 572"/>
    <property type="match status" value="1"/>
</dbReference>
<dbReference type="FunFam" id="3.30.160.60:FF:003000">
    <property type="entry name" value="Zinc finger and SCAN domain-containing 20"/>
    <property type="match status" value="2"/>
</dbReference>
<dbReference type="FunFam" id="3.30.160.60:FF:000056">
    <property type="entry name" value="Zinc finger and SCAN domain-containing 20"/>
    <property type="match status" value="1"/>
</dbReference>
<feature type="domain" description="C2H2-type" evidence="13">
    <location>
        <begin position="522"/>
        <end position="549"/>
    </location>
</feature>
<dbReference type="InterPro" id="IPR003309">
    <property type="entry name" value="SCAN_dom"/>
</dbReference>
<keyword evidence="5 11" id="KW-0863">Zinc-finger</keyword>
<dbReference type="FunFam" id="3.30.160.60:FF:000706">
    <property type="entry name" value="Zinc finger protein"/>
    <property type="match status" value="1"/>
</dbReference>
<keyword evidence="15" id="KW-1185">Reference proteome</keyword>
<evidence type="ECO:0000313" key="16">
    <source>
        <dbReference type="RefSeq" id="XP_054834900.1"/>
    </source>
</evidence>
<feature type="domain" description="SCAN box" evidence="14">
    <location>
        <begin position="181"/>
        <end position="264"/>
    </location>
</feature>
<dbReference type="InterPro" id="IPR013087">
    <property type="entry name" value="Znf_C2H2_type"/>
</dbReference>
<feature type="domain" description="C2H2-type" evidence="13">
    <location>
        <begin position="438"/>
        <end position="465"/>
    </location>
</feature>
<comment type="similarity">
    <text evidence="2">Belongs to the krueppel C2H2-type zinc-finger protein family.</text>
</comment>
<evidence type="ECO:0000256" key="12">
    <source>
        <dbReference type="SAM" id="MobiDB-lite"/>
    </source>
</evidence>
<keyword evidence="10" id="KW-0539">Nucleus</keyword>
<feature type="region of interest" description="Disordered" evidence="12">
    <location>
        <begin position="266"/>
        <end position="288"/>
    </location>
</feature>
<dbReference type="SMART" id="SM00355">
    <property type="entry name" value="ZnF_C2H2"/>
    <property type="match status" value="10"/>
</dbReference>
<gene>
    <name evidence="16" type="primary">LOC129329378</name>
</gene>
<dbReference type="PANTHER" id="PTHR24399:SF54">
    <property type="entry name" value="GASTRULA ZINC FINGER PROTEIN XLCGF26.1-LIKE-RELATED"/>
    <property type="match status" value="1"/>
</dbReference>
<dbReference type="Pfam" id="PF02023">
    <property type="entry name" value="SCAN"/>
    <property type="match status" value="1"/>
</dbReference>
<evidence type="ECO:0000256" key="1">
    <source>
        <dbReference type="ARBA" id="ARBA00004123"/>
    </source>
</evidence>
<evidence type="ECO:0000256" key="2">
    <source>
        <dbReference type="ARBA" id="ARBA00006991"/>
    </source>
</evidence>
<evidence type="ECO:0000256" key="7">
    <source>
        <dbReference type="ARBA" id="ARBA00023015"/>
    </source>
</evidence>
<dbReference type="FunFam" id="3.30.160.60:FF:002343">
    <property type="entry name" value="Zinc finger protein 33A"/>
    <property type="match status" value="1"/>
</dbReference>
<evidence type="ECO:0000256" key="9">
    <source>
        <dbReference type="ARBA" id="ARBA00023163"/>
    </source>
</evidence>
<feature type="domain" description="C2H2-type" evidence="13">
    <location>
        <begin position="550"/>
        <end position="577"/>
    </location>
</feature>
<dbReference type="FunFam" id="1.10.4020.10:FF:000001">
    <property type="entry name" value="zinc finger protein 263 isoform X1"/>
    <property type="match status" value="1"/>
</dbReference>
<reference evidence="16" key="1">
    <citation type="submission" date="2025-08" db="UniProtKB">
        <authorList>
            <consortium name="RefSeq"/>
        </authorList>
    </citation>
    <scope>IDENTIFICATION</scope>
    <source>
        <tissue evidence="16">Blood</tissue>
    </source>
</reference>
<dbReference type="SUPFAM" id="SSF47353">
    <property type="entry name" value="Retrovirus capsid dimerization domain-like"/>
    <property type="match status" value="1"/>
</dbReference>
<feature type="compositionally biased region" description="Basic and acidic residues" evidence="12">
    <location>
        <begin position="29"/>
        <end position="42"/>
    </location>
</feature>
<dbReference type="FunFam" id="3.30.160.60:FF:000690">
    <property type="entry name" value="Zinc finger protein 354C"/>
    <property type="match status" value="1"/>
</dbReference>
<dbReference type="CDD" id="cd07936">
    <property type="entry name" value="SCAN"/>
    <property type="match status" value="1"/>
</dbReference>
<dbReference type="SMART" id="SM00431">
    <property type="entry name" value="SCAN"/>
    <property type="match status" value="1"/>
</dbReference>
<keyword evidence="4" id="KW-0677">Repeat</keyword>
<dbReference type="PROSITE" id="PS00028">
    <property type="entry name" value="ZINC_FINGER_C2H2_1"/>
    <property type="match status" value="10"/>
</dbReference>
<evidence type="ECO:0000256" key="4">
    <source>
        <dbReference type="ARBA" id="ARBA00022737"/>
    </source>
</evidence>
<sequence>MAVEKARGSTVLGLHLRALLQQDTTSAMKMERPEPEGPKTKLELGGTGENPEDTRLEMAARGRTGAPQNIKRETEEGPVSPRWESQWTEFVKIVHSHPSGERTPQLPETRPTDLMHNFPAPFEGAAATSRWPNEAKEGRPIPGLNRMPPRLSCKPDFADQRDTEGIKVIKIEEPGGPEIHRQRFRQFRYQEAGGPWESYCRLRELCHQWLMPESHTKEQILEMVILEQFLSILPQEMLSWVRERGSESCIQAVALAENFLLRKQEAERQDQQGSEAKQEAVPRFPVSDGTSLETALGQLYREVKLEQDGETTALGAWKPTENVGMPSERGKCQDLEDLLKRTEPKKFQGNEMVEHRSNSLISQAGSLYEMAIQQALHKENKKSKKLGENLFRDKSHLNRHPRTQSGEKLYECSDCGKAFVSKSGYVVHSRIHSGEKPYECSHCGKSFRQSSQLNSHSRIHTGEKPFKCLDCGKGFGRSSNLISHQRIHTGEKPYACSVCNKRFCDKSSLVRHERLHTGDNPYKCTVCGKSFSQSHHLITHQRSHTGEKPYRCLHCSKSFCDKSTYIRHQKNHTGEKPYKCPDCGECFSRSKHFIRHQNIHSARELYPCLDCGESFCRKSSLKTHQRIHTGEKPFECTDCGKKFNRSTNLISHQRIHTGEKPYACPECGKRFNRRAHLMGHQRVHMQNRENP</sequence>